<evidence type="ECO:0000313" key="3">
    <source>
        <dbReference type="Proteomes" id="UP000694391"/>
    </source>
</evidence>
<dbReference type="Proteomes" id="UP000694391">
    <property type="component" value="Unplaced"/>
</dbReference>
<dbReference type="GeneTree" id="ENSGT00390000012132"/>
<feature type="region of interest" description="Disordered" evidence="1">
    <location>
        <begin position="436"/>
        <end position="519"/>
    </location>
</feature>
<keyword evidence="3" id="KW-1185">Reference proteome</keyword>
<proteinExistence type="predicted"/>
<reference evidence="2" key="1">
    <citation type="submission" date="2025-08" db="UniProtKB">
        <authorList>
            <consortium name="Ensembl"/>
        </authorList>
    </citation>
    <scope>IDENTIFICATION</scope>
</reference>
<feature type="region of interest" description="Disordered" evidence="1">
    <location>
        <begin position="668"/>
        <end position="691"/>
    </location>
</feature>
<feature type="region of interest" description="Disordered" evidence="1">
    <location>
        <begin position="356"/>
        <end position="379"/>
    </location>
</feature>
<dbReference type="PANTHER" id="PTHR15289">
    <property type="entry name" value="TASTIN"/>
    <property type="match status" value="1"/>
</dbReference>
<protein>
    <submittedName>
        <fullName evidence="2">Trophinin associated protein</fullName>
    </submittedName>
</protein>
<evidence type="ECO:0000313" key="2">
    <source>
        <dbReference type="Ensembl" id="ENSCAFP00020016841.1"/>
    </source>
</evidence>
<sequence>MPTLQATKDPLPRGVSPTPSKIPVRSQRRPPLPTVKSCVLDQENQDPKRLVQKFSIQCPVDSAGPRPKVTHQTEKSERSLGSTQLRNPLEELRPSPGVQNVGPKPPPQTEAPGTVEFVADPAALATILSGEGVKSCLLGRQPSLAQRILVRGSQGGTTRRGQGARASAYLAPRTPAHRLDPTRASCFSRLEGPGPRSRTLCSQRLEALVRDAGWVPTSMVQWGLSNWHTLSGGCKTLCQTVVCVLALQQTSCLLLAPSLPEGEHEVVTRSDEGGGGPLGLAQRVPLRERTHTRTSYSVLRRLAIRPQTQFTPILSGPRVQQAPCLTGLSPQSCPEEPALPWEQIAVRLFDQESCRKVQEGPGNPPVATPPGPHPGTTPTLQELKLQRINILQQLLRKEVEGLAGDKCAPHNGGSSLDMVELQPLLAEVSRTLNAPEHNAGDLHLPGLSQHSGLPEPCLPEECEEPQPCPEAKLEIAQSCPPAEPGPSESGHRREPGMPGPSAQEEPEVSEPCPPVEPGCLQVDSHRQIGLLEASPRIEPGASEAGPLEPRSPEASPQPCCRQWTPATTSLTFSSQRPLCASPPIHSLHLLGLRPSGPSGLAPRTLALRQRLKACLTAIHCFHEARLDDECAFYTSRAPPSGSPRVCTNPVATLLEWQDALVSTPVHSQAVPDVPRSTPPHPARHSEVTTSPQSYTLRLVGPKCLPQLPALRPFVPSLRVPVLQLSPWSYSPKPRWQ</sequence>
<feature type="region of interest" description="Disordered" evidence="1">
    <location>
        <begin position="534"/>
        <end position="560"/>
    </location>
</feature>
<dbReference type="Ensembl" id="ENSCAFT00020019537.1">
    <property type="protein sequence ID" value="ENSCAFP00020016841.1"/>
    <property type="gene ID" value="ENSCAFG00020013484.1"/>
</dbReference>
<feature type="compositionally biased region" description="Pro residues" evidence="1">
    <location>
        <begin position="362"/>
        <end position="375"/>
    </location>
</feature>
<feature type="region of interest" description="Disordered" evidence="1">
    <location>
        <begin position="1"/>
        <end position="35"/>
    </location>
</feature>
<feature type="region of interest" description="Disordered" evidence="1">
    <location>
        <begin position="56"/>
        <end position="113"/>
    </location>
</feature>
<accession>A0A8C0KKY7</accession>
<gene>
    <name evidence="2" type="primary">TROAP</name>
</gene>
<dbReference type="AlphaFoldDB" id="A0A8C0KKY7"/>
<dbReference type="InterPro" id="IPR026133">
    <property type="entry name" value="Tastin"/>
</dbReference>
<name>A0A8C0KKY7_CANLU</name>
<organism evidence="2 3">
    <name type="scientific">Canis lupus dingo</name>
    <name type="common">dingo</name>
    <dbReference type="NCBI Taxonomy" id="286419"/>
    <lineage>
        <taxon>Eukaryota</taxon>
        <taxon>Metazoa</taxon>
        <taxon>Chordata</taxon>
        <taxon>Craniata</taxon>
        <taxon>Vertebrata</taxon>
        <taxon>Euteleostomi</taxon>
        <taxon>Mammalia</taxon>
        <taxon>Eutheria</taxon>
        <taxon>Laurasiatheria</taxon>
        <taxon>Carnivora</taxon>
        <taxon>Caniformia</taxon>
        <taxon>Canidae</taxon>
        <taxon>Canis</taxon>
    </lineage>
</organism>
<dbReference type="PANTHER" id="PTHR15289:SF3">
    <property type="entry name" value="TASTIN"/>
    <property type="match status" value="1"/>
</dbReference>
<reference evidence="2" key="2">
    <citation type="submission" date="2025-09" db="UniProtKB">
        <authorList>
            <consortium name="Ensembl"/>
        </authorList>
    </citation>
    <scope>IDENTIFICATION</scope>
</reference>
<evidence type="ECO:0000256" key="1">
    <source>
        <dbReference type="SAM" id="MobiDB-lite"/>
    </source>
</evidence>